<organism evidence="2 3">
    <name type="scientific">Smittium simulii</name>
    <dbReference type="NCBI Taxonomy" id="133385"/>
    <lineage>
        <taxon>Eukaryota</taxon>
        <taxon>Fungi</taxon>
        <taxon>Fungi incertae sedis</taxon>
        <taxon>Zoopagomycota</taxon>
        <taxon>Kickxellomycotina</taxon>
        <taxon>Harpellomycetes</taxon>
        <taxon>Harpellales</taxon>
        <taxon>Legeriomycetaceae</taxon>
        <taxon>Smittium</taxon>
    </lineage>
</organism>
<evidence type="ECO:0000313" key="3">
    <source>
        <dbReference type="Proteomes" id="UP000245383"/>
    </source>
</evidence>
<proteinExistence type="predicted"/>
<accession>A0A2T9Y805</accession>
<reference evidence="2 3" key="1">
    <citation type="journal article" date="2018" name="MBio">
        <title>Comparative Genomics Reveals the Core Gene Toolbox for the Fungus-Insect Symbiosis.</title>
        <authorList>
            <person name="Wang Y."/>
            <person name="Stata M."/>
            <person name="Wang W."/>
            <person name="Stajich J.E."/>
            <person name="White M.M."/>
            <person name="Moncalvo J.M."/>
        </authorList>
    </citation>
    <scope>NUCLEOTIDE SEQUENCE [LARGE SCALE GENOMIC DNA]</scope>
    <source>
        <strain evidence="2 3">SWE-8-4</strain>
    </source>
</reference>
<gene>
    <name evidence="2" type="ORF">BB561_005864</name>
</gene>
<protein>
    <submittedName>
        <fullName evidence="2">Uncharacterized protein</fullName>
    </submittedName>
</protein>
<feature type="region of interest" description="Disordered" evidence="1">
    <location>
        <begin position="1"/>
        <end position="20"/>
    </location>
</feature>
<dbReference type="AlphaFoldDB" id="A0A2T9Y805"/>
<dbReference type="EMBL" id="MBFR01000386">
    <property type="protein sequence ID" value="PVU88434.1"/>
    <property type="molecule type" value="Genomic_DNA"/>
</dbReference>
<dbReference type="Proteomes" id="UP000245383">
    <property type="component" value="Unassembled WGS sequence"/>
</dbReference>
<comment type="caution">
    <text evidence="2">The sequence shown here is derived from an EMBL/GenBank/DDBJ whole genome shotgun (WGS) entry which is preliminary data.</text>
</comment>
<name>A0A2T9Y805_9FUNG</name>
<sequence>MTEYLNKKTSQYKNSKKSTKINKTPTWKNITDLKELSIKNKKLVNELKNEQNAPNSSNKYLACWGIDKISAESVLRVVKVHTSIKSELNISKKNKQIENIDSSLLKTLKSVSVSGSGSGLMTKRRIS</sequence>
<evidence type="ECO:0000256" key="1">
    <source>
        <dbReference type="SAM" id="MobiDB-lite"/>
    </source>
</evidence>
<keyword evidence="3" id="KW-1185">Reference proteome</keyword>
<evidence type="ECO:0000313" key="2">
    <source>
        <dbReference type="EMBL" id="PVU88434.1"/>
    </source>
</evidence>